<evidence type="ECO:0000256" key="1">
    <source>
        <dbReference type="SAM" id="MobiDB-lite"/>
    </source>
</evidence>
<evidence type="ECO:0000313" key="4">
    <source>
        <dbReference type="Proteomes" id="UP001150062"/>
    </source>
</evidence>
<organism evidence="3 4">
    <name type="scientific">Anaeramoeba flamelloides</name>
    <dbReference type="NCBI Taxonomy" id="1746091"/>
    <lineage>
        <taxon>Eukaryota</taxon>
        <taxon>Metamonada</taxon>
        <taxon>Anaeramoebidae</taxon>
        <taxon>Anaeramoeba</taxon>
    </lineage>
</organism>
<feature type="compositionally biased region" description="Polar residues" evidence="1">
    <location>
        <begin position="140"/>
        <end position="149"/>
    </location>
</feature>
<keyword evidence="4" id="KW-1185">Reference proteome</keyword>
<feature type="region of interest" description="Disordered" evidence="1">
    <location>
        <begin position="1"/>
        <end position="36"/>
    </location>
</feature>
<evidence type="ECO:0000313" key="3">
    <source>
        <dbReference type="EMBL" id="KAJ6254419.1"/>
    </source>
</evidence>
<feature type="compositionally biased region" description="Basic residues" evidence="1">
    <location>
        <begin position="150"/>
        <end position="164"/>
    </location>
</feature>
<feature type="compositionally biased region" description="Polar residues" evidence="1">
    <location>
        <begin position="82"/>
        <end position="96"/>
    </location>
</feature>
<protein>
    <submittedName>
        <fullName evidence="3">Cyclin y</fullName>
    </submittedName>
</protein>
<dbReference type="InterPro" id="IPR006671">
    <property type="entry name" value="Cyclin_N"/>
</dbReference>
<evidence type="ECO:0000259" key="2">
    <source>
        <dbReference type="Pfam" id="PF00134"/>
    </source>
</evidence>
<dbReference type="EMBL" id="JAOAOG010000020">
    <property type="protein sequence ID" value="KAJ6254419.1"/>
    <property type="molecule type" value="Genomic_DNA"/>
</dbReference>
<dbReference type="Pfam" id="PF00134">
    <property type="entry name" value="Cyclin_N"/>
    <property type="match status" value="1"/>
</dbReference>
<dbReference type="SUPFAM" id="SSF47954">
    <property type="entry name" value="Cyclin-like"/>
    <property type="match status" value="1"/>
</dbReference>
<feature type="compositionally biased region" description="Basic residues" evidence="1">
    <location>
        <begin position="21"/>
        <end position="36"/>
    </location>
</feature>
<proteinExistence type="predicted"/>
<sequence length="455" mass="53351">MSDDSSSGFGPILENLERSHSKSKKKKKTKSKKNYKKSKLSKFKYTFKYQSTCSSSSTSDSSSYTSTSTSSSETDYTDQKKYNNNKYFTSSTNSETGKNDQKKDSGYCGKKYQSNTNSSENVQNTNNTSYQMKKSKEINKNVNYSLNTKNKNKPQKKRSNSKKNKFVDILTFKSGSIKPKKRKAKTERPLFLSIPNQRKNKNIVKIKTINKRMSRSTSYDSNLKDEMDNESIINPKIHFVITAVSEAIERLVICEPQNCSLRTHRRYRIFDEIRNPIYSFKKTNIVSPSKHNVYRFISYIQNLLEIPPEAIILMLIYIERLIKCTEIKFKNPLRISDKTWRRIIIITLLLAYKIWEELAVWNVDYKYIFEDLTLDDINSLESTVLNYMNFKLSVNTPTYTNYYLELRNLSSFTILQSKKKTCKKLKKIANKKAMKQKWRDIIEQRNYFSSTEDLK</sequence>
<accession>A0ABQ8ZBZ5</accession>
<dbReference type="InterPro" id="IPR036915">
    <property type="entry name" value="Cyclin-like_sf"/>
</dbReference>
<dbReference type="PANTHER" id="PTHR14248">
    <property type="entry name" value="CYCLIN Y, ISOFORM A"/>
    <property type="match status" value="1"/>
</dbReference>
<feature type="domain" description="Cyclin N-terminal" evidence="2">
    <location>
        <begin position="274"/>
        <end position="393"/>
    </location>
</feature>
<feature type="compositionally biased region" description="Polar residues" evidence="1">
    <location>
        <begin position="112"/>
        <end position="132"/>
    </location>
</feature>
<dbReference type="Proteomes" id="UP001150062">
    <property type="component" value="Unassembled WGS sequence"/>
</dbReference>
<dbReference type="Gene3D" id="1.10.472.10">
    <property type="entry name" value="Cyclin-like"/>
    <property type="match status" value="1"/>
</dbReference>
<name>A0ABQ8ZBZ5_9EUKA</name>
<feature type="region of interest" description="Disordered" evidence="1">
    <location>
        <begin position="50"/>
        <end position="165"/>
    </location>
</feature>
<comment type="caution">
    <text evidence="3">The sequence shown here is derived from an EMBL/GenBank/DDBJ whole genome shotgun (WGS) entry which is preliminary data.</text>
</comment>
<reference evidence="3" key="1">
    <citation type="submission" date="2022-08" db="EMBL/GenBank/DDBJ databases">
        <title>Novel sulfate-reducing endosymbionts in the free-living metamonad Anaeramoeba.</title>
        <authorList>
            <person name="Jerlstrom-Hultqvist J."/>
            <person name="Cepicka I."/>
            <person name="Gallot-Lavallee L."/>
            <person name="Salas-Leiva D."/>
            <person name="Curtis B.A."/>
            <person name="Zahonova K."/>
            <person name="Pipaliya S."/>
            <person name="Dacks J."/>
            <person name="Roger A.J."/>
        </authorList>
    </citation>
    <scope>NUCLEOTIDE SEQUENCE</scope>
    <source>
        <strain evidence="3">Schooner1</strain>
    </source>
</reference>
<dbReference type="CDD" id="cd20540">
    <property type="entry name" value="CYCLIN_CCNY_like"/>
    <property type="match status" value="1"/>
</dbReference>
<feature type="compositionally biased region" description="Low complexity" evidence="1">
    <location>
        <begin position="50"/>
        <end position="74"/>
    </location>
</feature>
<gene>
    <name evidence="3" type="ORF">M0813_12376</name>
</gene>